<gene>
    <name evidence="1" type="ORF">UA08_01238</name>
</gene>
<dbReference type="GeneID" id="31000993"/>
<sequence>MDTGFKIGIEFEVLLTPRGRHKKDFAELEGFAQFIVDRCNDVPNPAPRAHNDVDGVYEGPNQTSEWSITDDATIKPDRDDQSLINLLGPSQQVPDSVEIADLMNEDGKRYYSWNFTNLYHGGKATVEFRQAPCAVNETSCLPWVELVVTFVHASKVTSSFQDLRRYSRDIQGMRRFITSHQPSGYKRAVLAQLFTGKYGYVVPKPLGTPTAEEQVNRDAKQAKESGFMKKLEYFQSE</sequence>
<dbReference type="EMBL" id="LFMY01000002">
    <property type="protein sequence ID" value="OKL63012.1"/>
    <property type="molecule type" value="Genomic_DNA"/>
</dbReference>
<evidence type="ECO:0000313" key="1">
    <source>
        <dbReference type="EMBL" id="OKL63012.1"/>
    </source>
</evidence>
<comment type="caution">
    <text evidence="1">The sequence shown here is derived from an EMBL/GenBank/DDBJ whole genome shotgun (WGS) entry which is preliminary data.</text>
</comment>
<dbReference type="RefSeq" id="XP_020123133.1">
    <property type="nucleotide sequence ID" value="XM_020260880.1"/>
</dbReference>
<organism evidence="1 2">
    <name type="scientific">Talaromyces atroroseus</name>
    <dbReference type="NCBI Taxonomy" id="1441469"/>
    <lineage>
        <taxon>Eukaryota</taxon>
        <taxon>Fungi</taxon>
        <taxon>Dikarya</taxon>
        <taxon>Ascomycota</taxon>
        <taxon>Pezizomycotina</taxon>
        <taxon>Eurotiomycetes</taxon>
        <taxon>Eurotiomycetidae</taxon>
        <taxon>Eurotiales</taxon>
        <taxon>Trichocomaceae</taxon>
        <taxon>Talaromyces</taxon>
        <taxon>Talaromyces sect. Trachyspermi</taxon>
    </lineage>
</organism>
<dbReference type="OrthoDB" id="5291055at2759"/>
<proteinExistence type="predicted"/>
<reference evidence="1 2" key="1">
    <citation type="submission" date="2015-06" db="EMBL/GenBank/DDBJ databases">
        <title>Talaromyces atroroseus IBT 11181 draft genome.</title>
        <authorList>
            <person name="Rasmussen K.B."/>
            <person name="Rasmussen S."/>
            <person name="Petersen B."/>
            <person name="Sicheritz-Ponten T."/>
            <person name="Mortensen U.H."/>
            <person name="Thrane U."/>
        </authorList>
    </citation>
    <scope>NUCLEOTIDE SEQUENCE [LARGE SCALE GENOMIC DNA]</scope>
    <source>
        <strain evidence="1 2">IBT 11181</strain>
    </source>
</reference>
<dbReference type="Proteomes" id="UP000214365">
    <property type="component" value="Unassembled WGS sequence"/>
</dbReference>
<name>A0A1Q5QAP6_TALAT</name>
<accession>A0A1Q5QAP6</accession>
<keyword evidence="2" id="KW-1185">Reference proteome</keyword>
<evidence type="ECO:0000313" key="2">
    <source>
        <dbReference type="Proteomes" id="UP000214365"/>
    </source>
</evidence>
<protein>
    <submittedName>
        <fullName evidence="1">Uncharacterized protein</fullName>
    </submittedName>
</protein>
<dbReference type="AlphaFoldDB" id="A0A1Q5QAP6"/>